<dbReference type="Proteomes" id="UP001153269">
    <property type="component" value="Unassembled WGS sequence"/>
</dbReference>
<feature type="region of interest" description="Disordered" evidence="1">
    <location>
        <begin position="83"/>
        <end position="132"/>
    </location>
</feature>
<feature type="compositionally biased region" description="Basic and acidic residues" evidence="1">
    <location>
        <begin position="94"/>
        <end position="129"/>
    </location>
</feature>
<proteinExistence type="predicted"/>
<reference evidence="2" key="1">
    <citation type="submission" date="2020-03" db="EMBL/GenBank/DDBJ databases">
        <authorList>
            <person name="Weist P."/>
        </authorList>
    </citation>
    <scope>NUCLEOTIDE SEQUENCE</scope>
</reference>
<organism evidence="2 3">
    <name type="scientific">Pleuronectes platessa</name>
    <name type="common">European plaice</name>
    <dbReference type="NCBI Taxonomy" id="8262"/>
    <lineage>
        <taxon>Eukaryota</taxon>
        <taxon>Metazoa</taxon>
        <taxon>Chordata</taxon>
        <taxon>Craniata</taxon>
        <taxon>Vertebrata</taxon>
        <taxon>Euteleostomi</taxon>
        <taxon>Actinopterygii</taxon>
        <taxon>Neopterygii</taxon>
        <taxon>Teleostei</taxon>
        <taxon>Neoteleostei</taxon>
        <taxon>Acanthomorphata</taxon>
        <taxon>Carangaria</taxon>
        <taxon>Pleuronectiformes</taxon>
        <taxon>Pleuronectoidei</taxon>
        <taxon>Pleuronectidae</taxon>
        <taxon>Pleuronectes</taxon>
    </lineage>
</organism>
<sequence>MEGHQGALYHLENWSDSTAKYSEVVQRAFAKWDNVAPDNPRRDLAVSCNMKLNRTGLGKQMVTSGKRDKRSLLEIKITEQTRHLKTKGASQSRKWKEYGINRKRPTKEEAVHPKLKSPDRRNESEKATQEAHGFSGGVLQRCHTEVGESVHRQLLVVYSTIVAL</sequence>
<evidence type="ECO:0000256" key="1">
    <source>
        <dbReference type="SAM" id="MobiDB-lite"/>
    </source>
</evidence>
<keyword evidence="3" id="KW-1185">Reference proteome</keyword>
<evidence type="ECO:0000313" key="3">
    <source>
        <dbReference type="Proteomes" id="UP001153269"/>
    </source>
</evidence>
<accession>A0A9N7UJI9</accession>
<comment type="caution">
    <text evidence="2">The sequence shown here is derived from an EMBL/GenBank/DDBJ whole genome shotgun (WGS) entry which is preliminary data.</text>
</comment>
<name>A0A9N7UJI9_PLEPL</name>
<protein>
    <submittedName>
        <fullName evidence="2">Uncharacterized protein</fullName>
    </submittedName>
</protein>
<dbReference type="AlphaFoldDB" id="A0A9N7UJI9"/>
<evidence type="ECO:0000313" key="2">
    <source>
        <dbReference type="EMBL" id="CAB1431414.1"/>
    </source>
</evidence>
<gene>
    <name evidence="2" type="ORF">PLEPLA_LOCUS19470</name>
</gene>
<dbReference type="EMBL" id="CADEAL010001335">
    <property type="protein sequence ID" value="CAB1431414.1"/>
    <property type="molecule type" value="Genomic_DNA"/>
</dbReference>